<dbReference type="RefSeq" id="XP_002293465.1">
    <property type="nucleotide sequence ID" value="XM_002293429.1"/>
</dbReference>
<dbReference type="PaxDb" id="35128-Thaps19034"/>
<sequence>VTRAVIGVPAYFTESQRQATIRASELAGVPKVKLLPEPEAAALAYGVATTGSDSNDEGVSQFDKEELILVFDLGGGTFDVSILEVGGGVTEVIATVGNNRLGGTDFDKRLAEYLSS</sequence>
<dbReference type="FunFam" id="3.30.420.40:FF:000028">
    <property type="entry name" value="heat shock 70 kDa protein-like"/>
    <property type="match status" value="1"/>
</dbReference>
<dbReference type="InterPro" id="IPR018181">
    <property type="entry name" value="Heat_shock_70_CS"/>
</dbReference>
<dbReference type="InterPro" id="IPR043129">
    <property type="entry name" value="ATPase_NBD"/>
</dbReference>
<dbReference type="GO" id="GO:0140662">
    <property type="term" value="F:ATP-dependent protein folding chaperone"/>
    <property type="evidence" value="ECO:0007669"/>
    <property type="project" value="InterPro"/>
</dbReference>
<dbReference type="PROSITE" id="PS00329">
    <property type="entry name" value="HSP70_2"/>
    <property type="match status" value="1"/>
</dbReference>
<reference evidence="4 5" key="1">
    <citation type="journal article" date="2004" name="Science">
        <title>The genome of the diatom Thalassiosira pseudonana: ecology, evolution, and metabolism.</title>
        <authorList>
            <person name="Armbrust E.V."/>
            <person name="Berges J.A."/>
            <person name="Bowler C."/>
            <person name="Green B.R."/>
            <person name="Martinez D."/>
            <person name="Putnam N.H."/>
            <person name="Zhou S."/>
            <person name="Allen A.E."/>
            <person name="Apt K.E."/>
            <person name="Bechner M."/>
            <person name="Brzezinski M.A."/>
            <person name="Chaal B.K."/>
            <person name="Chiovitti A."/>
            <person name="Davis A.K."/>
            <person name="Demarest M.S."/>
            <person name="Detter J.C."/>
            <person name="Glavina T."/>
            <person name="Goodstein D."/>
            <person name="Hadi M.Z."/>
            <person name="Hellsten U."/>
            <person name="Hildebrand M."/>
            <person name="Jenkins B.D."/>
            <person name="Jurka J."/>
            <person name="Kapitonov V.V."/>
            <person name="Kroger N."/>
            <person name="Lau W.W."/>
            <person name="Lane T.W."/>
            <person name="Larimer F.W."/>
            <person name="Lippmeier J.C."/>
            <person name="Lucas S."/>
            <person name="Medina M."/>
            <person name="Montsant A."/>
            <person name="Obornik M."/>
            <person name="Parker M.S."/>
            <person name="Palenik B."/>
            <person name="Pazour G.J."/>
            <person name="Richardson P.M."/>
            <person name="Rynearson T.A."/>
            <person name="Saito M.A."/>
            <person name="Schwartz D.C."/>
            <person name="Thamatrakoln K."/>
            <person name="Valentin K."/>
            <person name="Vardi A."/>
            <person name="Wilkerson F.P."/>
            <person name="Rokhsar D.S."/>
        </authorList>
    </citation>
    <scope>NUCLEOTIDE SEQUENCE [LARGE SCALE GENOMIC DNA]</scope>
    <source>
        <strain evidence="4 5">CCMP1335</strain>
    </source>
</reference>
<dbReference type="eggNOG" id="KOG0102">
    <property type="taxonomic scope" value="Eukaryota"/>
</dbReference>
<gene>
    <name evidence="4" type="ORF">THAPSDRAFT_19034</name>
</gene>
<reference evidence="4 5" key="2">
    <citation type="journal article" date="2008" name="Nature">
        <title>The Phaeodactylum genome reveals the evolutionary history of diatom genomes.</title>
        <authorList>
            <person name="Bowler C."/>
            <person name="Allen A.E."/>
            <person name="Badger J.H."/>
            <person name="Grimwood J."/>
            <person name="Jabbari K."/>
            <person name="Kuo A."/>
            <person name="Maheswari U."/>
            <person name="Martens C."/>
            <person name="Maumus F."/>
            <person name="Otillar R.P."/>
            <person name="Rayko E."/>
            <person name="Salamov A."/>
            <person name="Vandepoele K."/>
            <person name="Beszteri B."/>
            <person name="Gruber A."/>
            <person name="Heijde M."/>
            <person name="Katinka M."/>
            <person name="Mock T."/>
            <person name="Valentin K."/>
            <person name="Verret F."/>
            <person name="Berges J.A."/>
            <person name="Brownlee C."/>
            <person name="Cadoret J.P."/>
            <person name="Chiovitti A."/>
            <person name="Choi C.J."/>
            <person name="Coesel S."/>
            <person name="De Martino A."/>
            <person name="Detter J.C."/>
            <person name="Durkin C."/>
            <person name="Falciatore A."/>
            <person name="Fournet J."/>
            <person name="Haruta M."/>
            <person name="Huysman M.J."/>
            <person name="Jenkins B.D."/>
            <person name="Jiroutova K."/>
            <person name="Jorgensen R.E."/>
            <person name="Joubert Y."/>
            <person name="Kaplan A."/>
            <person name="Kroger N."/>
            <person name="Kroth P.G."/>
            <person name="La Roche J."/>
            <person name="Lindquist E."/>
            <person name="Lommer M."/>
            <person name="Martin-Jezequel V."/>
            <person name="Lopez P.J."/>
            <person name="Lucas S."/>
            <person name="Mangogna M."/>
            <person name="McGinnis K."/>
            <person name="Medlin L.K."/>
            <person name="Montsant A."/>
            <person name="Oudot-Le Secq M.P."/>
            <person name="Napoli C."/>
            <person name="Obornik M."/>
            <person name="Parker M.S."/>
            <person name="Petit J.L."/>
            <person name="Porcel B.M."/>
            <person name="Poulsen N."/>
            <person name="Robison M."/>
            <person name="Rychlewski L."/>
            <person name="Rynearson T.A."/>
            <person name="Schmutz J."/>
            <person name="Shapiro H."/>
            <person name="Siaut M."/>
            <person name="Stanley M."/>
            <person name="Sussman M.R."/>
            <person name="Taylor A.R."/>
            <person name="Vardi A."/>
            <person name="von Dassow P."/>
            <person name="Vyverman W."/>
            <person name="Willis A."/>
            <person name="Wyrwicz L.S."/>
            <person name="Rokhsar D.S."/>
            <person name="Weissenbach J."/>
            <person name="Armbrust E.V."/>
            <person name="Green B.R."/>
            <person name="Van de Peer Y."/>
            <person name="Grigoriev I.V."/>
        </authorList>
    </citation>
    <scope>NUCLEOTIDE SEQUENCE [LARGE SCALE GENOMIC DNA]</scope>
    <source>
        <strain evidence="4 5">CCMP1335</strain>
    </source>
</reference>
<dbReference type="PANTHER" id="PTHR19375">
    <property type="entry name" value="HEAT SHOCK PROTEIN 70KDA"/>
    <property type="match status" value="1"/>
</dbReference>
<evidence type="ECO:0000313" key="4">
    <source>
        <dbReference type="EMBL" id="EED89201.1"/>
    </source>
</evidence>
<dbReference type="EMBL" id="CM000648">
    <property type="protein sequence ID" value="EED89201.1"/>
    <property type="molecule type" value="Genomic_DNA"/>
</dbReference>
<dbReference type="GO" id="GO:0005524">
    <property type="term" value="F:ATP binding"/>
    <property type="evidence" value="ECO:0007669"/>
    <property type="project" value="UniProtKB-KW"/>
</dbReference>
<organism evidence="4 5">
    <name type="scientific">Thalassiosira pseudonana</name>
    <name type="common">Marine diatom</name>
    <name type="synonym">Cyclotella nana</name>
    <dbReference type="NCBI Taxonomy" id="35128"/>
    <lineage>
        <taxon>Eukaryota</taxon>
        <taxon>Sar</taxon>
        <taxon>Stramenopiles</taxon>
        <taxon>Ochrophyta</taxon>
        <taxon>Bacillariophyta</taxon>
        <taxon>Coscinodiscophyceae</taxon>
        <taxon>Thalassiosirophycidae</taxon>
        <taxon>Thalassiosirales</taxon>
        <taxon>Thalassiosiraceae</taxon>
        <taxon>Thalassiosira</taxon>
    </lineage>
</organism>
<protein>
    <recommendedName>
        <fullName evidence="6">Heat shock protein 70</fullName>
    </recommendedName>
</protein>
<dbReference type="OMA" id="ECERATW"/>
<dbReference type="AlphaFoldDB" id="B8CBW9"/>
<evidence type="ECO:0000313" key="5">
    <source>
        <dbReference type="Proteomes" id="UP000001449"/>
    </source>
</evidence>
<dbReference type="HOGENOM" id="CLU_141761_0_1_1"/>
<dbReference type="SUPFAM" id="SSF53067">
    <property type="entry name" value="Actin-like ATPase domain"/>
    <property type="match status" value="2"/>
</dbReference>
<feature type="non-terminal residue" evidence="4">
    <location>
        <position position="116"/>
    </location>
</feature>
<dbReference type="KEGG" id="tps:THAPSDRAFT_19034"/>
<name>B8CBW9_THAPS</name>
<keyword evidence="5" id="KW-1185">Reference proteome</keyword>
<keyword evidence="3" id="KW-0067">ATP-binding</keyword>
<accession>B8CBW9</accession>
<dbReference type="InterPro" id="IPR013126">
    <property type="entry name" value="Hsp_70_fam"/>
</dbReference>
<feature type="non-terminal residue" evidence="4">
    <location>
        <position position="1"/>
    </location>
</feature>
<evidence type="ECO:0000256" key="1">
    <source>
        <dbReference type="ARBA" id="ARBA00007381"/>
    </source>
</evidence>
<dbReference type="Proteomes" id="UP000001449">
    <property type="component" value="Chromosome 13"/>
</dbReference>
<evidence type="ECO:0000256" key="3">
    <source>
        <dbReference type="ARBA" id="ARBA00022840"/>
    </source>
</evidence>
<dbReference type="Gene3D" id="3.30.420.40">
    <property type="match status" value="2"/>
</dbReference>
<comment type="similarity">
    <text evidence="1">Belongs to the heat shock protein 70 family.</text>
</comment>
<evidence type="ECO:0008006" key="6">
    <source>
        <dbReference type="Google" id="ProtNLM"/>
    </source>
</evidence>
<dbReference type="GeneID" id="7450801"/>
<dbReference type="InParanoid" id="B8CBW9"/>
<dbReference type="Pfam" id="PF00012">
    <property type="entry name" value="HSP70"/>
    <property type="match status" value="1"/>
</dbReference>
<evidence type="ECO:0000256" key="2">
    <source>
        <dbReference type="ARBA" id="ARBA00022741"/>
    </source>
</evidence>
<keyword evidence="2" id="KW-0547">Nucleotide-binding</keyword>
<dbReference type="STRING" id="35128.B8CBW9"/>
<proteinExistence type="inferred from homology"/>